<evidence type="ECO:0000256" key="2">
    <source>
        <dbReference type="ARBA" id="ARBA00023163"/>
    </source>
</evidence>
<protein>
    <recommendedName>
        <fullName evidence="4">NR LBD domain-containing protein</fullName>
    </recommendedName>
</protein>
<keyword evidence="1" id="KW-0805">Transcription regulation</keyword>
<sequence>MGSYAYISVDVAEHFFDDCHNQNNIEEAKRAFVKFMHMVLPSSREVIRRAKLEESEFLALIVLTFWFSDCLQMRDEIVKIGERYRQDVLKELQAHYREDLKLDDYALRVGELFTLIFNFDVGFLI</sequence>
<feature type="domain" description="NR LBD" evidence="4">
    <location>
        <begin position="1"/>
        <end position="125"/>
    </location>
</feature>
<keyword evidence="6" id="KW-1185">Reference proteome</keyword>
<dbReference type="Pfam" id="PF00104">
    <property type="entry name" value="Hormone_recep"/>
    <property type="match status" value="1"/>
</dbReference>
<dbReference type="PANTHER" id="PTHR46011">
    <property type="entry name" value="NUCLEAR HORMONE RECEPTOR FAMILY MEMBER NHR-86-RELATED"/>
    <property type="match status" value="1"/>
</dbReference>
<dbReference type="EMBL" id="BTSX01000004">
    <property type="protein sequence ID" value="GMS94247.1"/>
    <property type="molecule type" value="Genomic_DNA"/>
</dbReference>
<dbReference type="InterPro" id="IPR000536">
    <property type="entry name" value="Nucl_hrmn_rcpt_lig-bd"/>
</dbReference>
<evidence type="ECO:0000256" key="3">
    <source>
        <dbReference type="ARBA" id="ARBA00023170"/>
    </source>
</evidence>
<reference evidence="5" key="1">
    <citation type="submission" date="2023-10" db="EMBL/GenBank/DDBJ databases">
        <title>Genome assembly of Pristionchus species.</title>
        <authorList>
            <person name="Yoshida K."/>
            <person name="Sommer R.J."/>
        </authorList>
    </citation>
    <scope>NUCLEOTIDE SEQUENCE</scope>
    <source>
        <strain evidence="5">RS0144</strain>
    </source>
</reference>
<dbReference type="PANTHER" id="PTHR46011:SF6">
    <property type="entry name" value="HIGH ZINC ACTIVATED NUCLEAR RECEPTOR PROTEIN"/>
    <property type="match status" value="1"/>
</dbReference>
<dbReference type="PROSITE" id="PS51843">
    <property type="entry name" value="NR_LBD"/>
    <property type="match status" value="1"/>
</dbReference>
<evidence type="ECO:0000313" key="5">
    <source>
        <dbReference type="EMBL" id="GMS94247.1"/>
    </source>
</evidence>
<dbReference type="SUPFAM" id="SSF48508">
    <property type="entry name" value="Nuclear receptor ligand-binding domain"/>
    <property type="match status" value="1"/>
</dbReference>
<evidence type="ECO:0000259" key="4">
    <source>
        <dbReference type="PROSITE" id="PS51843"/>
    </source>
</evidence>
<comment type="caution">
    <text evidence="5">The sequence shown here is derived from an EMBL/GenBank/DDBJ whole genome shotgun (WGS) entry which is preliminary data.</text>
</comment>
<dbReference type="Proteomes" id="UP001432027">
    <property type="component" value="Unassembled WGS sequence"/>
</dbReference>
<keyword evidence="3" id="KW-0675">Receptor</keyword>
<dbReference type="InterPro" id="IPR035500">
    <property type="entry name" value="NHR-like_dom_sf"/>
</dbReference>
<dbReference type="AlphaFoldDB" id="A0AAV5TJ37"/>
<accession>A0AAV5TJ37</accession>
<keyword evidence="2" id="KW-0804">Transcription</keyword>
<dbReference type="Gene3D" id="1.10.565.10">
    <property type="entry name" value="Retinoid X Receptor"/>
    <property type="match status" value="1"/>
</dbReference>
<evidence type="ECO:0000256" key="1">
    <source>
        <dbReference type="ARBA" id="ARBA00023015"/>
    </source>
</evidence>
<dbReference type="GO" id="GO:0005634">
    <property type="term" value="C:nucleus"/>
    <property type="evidence" value="ECO:0007669"/>
    <property type="project" value="TreeGrafter"/>
</dbReference>
<proteinExistence type="predicted"/>
<evidence type="ECO:0000313" key="6">
    <source>
        <dbReference type="Proteomes" id="UP001432027"/>
    </source>
</evidence>
<gene>
    <name evidence="5" type="ORF">PENTCL1PPCAC_16422</name>
</gene>
<name>A0AAV5TJ37_9BILA</name>
<organism evidence="5 6">
    <name type="scientific">Pristionchus entomophagus</name>
    <dbReference type="NCBI Taxonomy" id="358040"/>
    <lineage>
        <taxon>Eukaryota</taxon>
        <taxon>Metazoa</taxon>
        <taxon>Ecdysozoa</taxon>
        <taxon>Nematoda</taxon>
        <taxon>Chromadorea</taxon>
        <taxon>Rhabditida</taxon>
        <taxon>Rhabditina</taxon>
        <taxon>Diplogasteromorpha</taxon>
        <taxon>Diplogasteroidea</taxon>
        <taxon>Neodiplogasteridae</taxon>
        <taxon>Pristionchus</taxon>
    </lineage>
</organism>
<dbReference type="GO" id="GO:0003700">
    <property type="term" value="F:DNA-binding transcription factor activity"/>
    <property type="evidence" value="ECO:0007669"/>
    <property type="project" value="TreeGrafter"/>
</dbReference>
<feature type="non-terminal residue" evidence="5">
    <location>
        <position position="125"/>
    </location>
</feature>